<feature type="compositionally biased region" description="Basic and acidic residues" evidence="1">
    <location>
        <begin position="222"/>
        <end position="250"/>
    </location>
</feature>
<feature type="compositionally biased region" description="Basic and acidic residues" evidence="1">
    <location>
        <begin position="300"/>
        <end position="315"/>
    </location>
</feature>
<protein>
    <submittedName>
        <fullName evidence="2">Uncharacterized protein</fullName>
    </submittedName>
</protein>
<feature type="compositionally biased region" description="Acidic residues" evidence="1">
    <location>
        <begin position="136"/>
        <end position="146"/>
    </location>
</feature>
<feature type="compositionally biased region" description="Basic residues" evidence="1">
    <location>
        <begin position="90"/>
        <end position="105"/>
    </location>
</feature>
<feature type="region of interest" description="Disordered" evidence="1">
    <location>
        <begin position="279"/>
        <end position="316"/>
    </location>
</feature>
<gene>
    <name evidence="2" type="ORF">B9G98_02351</name>
</gene>
<name>A0A2T0FIA1_9ASCO</name>
<feature type="compositionally biased region" description="Basic residues" evidence="1">
    <location>
        <begin position="288"/>
        <end position="299"/>
    </location>
</feature>
<comment type="caution">
    <text evidence="2">The sequence shown here is derived from an EMBL/GenBank/DDBJ whole genome shotgun (WGS) entry which is preliminary data.</text>
</comment>
<sequence length="459" mass="51740">MFGVFSEPTYPFHSRGPMRGRHAVYTMNPFDFGDAFVFQEPPHRRSHRGHGPGFAEANCHASASSTDGSSNCQGRCHARHRGPPFAAAGPHRRRHHHHHHYRHRKPTPEPEEPKRAHVVTPWGTYVYYVNDDASDADTEAEQDDVAEATQANEQPDDDDVDLEVVEVPDSPDVHEPAVEVPKSPELGLSASDVSDDEVLEAFRELKALVEAQEAAERAAGQAREKARVAREKARERKEAERRRLEEAAREEEIRNAAIQAALEEAQAVQAALQEEAEEKARAEEKRARREARKLEKRHHKEEQAELKSKHAKTEVSAEPFEVVEEADQAESAELEQTFAKYSTLLDAVEERVNRISNIDLNGRKKTQSFISLVESYYPKIDKVYLKLDDLRVPKEYRKQKHNITARAVGMADRLDALLEKLKNTIATLNEAEAESDSSVSSGSHRYTVTLEDVDDSDSS</sequence>
<feature type="region of interest" description="Disordered" evidence="1">
    <location>
        <begin position="432"/>
        <end position="459"/>
    </location>
</feature>
<dbReference type="STRING" id="45607.A0A2T0FIA1"/>
<feature type="region of interest" description="Disordered" evidence="1">
    <location>
        <begin position="136"/>
        <end position="190"/>
    </location>
</feature>
<feature type="compositionally biased region" description="Acidic residues" evidence="1">
    <location>
        <begin position="154"/>
        <end position="166"/>
    </location>
</feature>
<organism evidence="2 3">
    <name type="scientific">Wickerhamiella sorbophila</name>
    <dbReference type="NCBI Taxonomy" id="45607"/>
    <lineage>
        <taxon>Eukaryota</taxon>
        <taxon>Fungi</taxon>
        <taxon>Dikarya</taxon>
        <taxon>Ascomycota</taxon>
        <taxon>Saccharomycotina</taxon>
        <taxon>Dipodascomycetes</taxon>
        <taxon>Dipodascales</taxon>
        <taxon>Trichomonascaceae</taxon>
        <taxon>Wickerhamiella</taxon>
    </lineage>
</organism>
<feature type="region of interest" description="Disordered" evidence="1">
    <location>
        <begin position="58"/>
        <end position="115"/>
    </location>
</feature>
<dbReference type="RefSeq" id="XP_024664676.1">
    <property type="nucleotide sequence ID" value="XM_024808908.1"/>
</dbReference>
<dbReference type="EMBL" id="NDIQ01000021">
    <property type="protein sequence ID" value="PRT54731.1"/>
    <property type="molecule type" value="Genomic_DNA"/>
</dbReference>
<feature type="region of interest" description="Disordered" evidence="1">
    <location>
        <begin position="219"/>
        <end position="250"/>
    </location>
</feature>
<feature type="compositionally biased region" description="Polar residues" evidence="1">
    <location>
        <begin position="61"/>
        <end position="73"/>
    </location>
</feature>
<evidence type="ECO:0000313" key="3">
    <source>
        <dbReference type="Proteomes" id="UP000238350"/>
    </source>
</evidence>
<feature type="compositionally biased region" description="Basic and acidic residues" evidence="1">
    <location>
        <begin position="106"/>
        <end position="115"/>
    </location>
</feature>
<proteinExistence type="predicted"/>
<reference evidence="2 3" key="1">
    <citation type="submission" date="2017-04" db="EMBL/GenBank/DDBJ databases">
        <title>Genome sequencing of [Candida] sorbophila.</title>
        <authorList>
            <person name="Ahn J.O."/>
        </authorList>
    </citation>
    <scope>NUCLEOTIDE SEQUENCE [LARGE SCALE GENOMIC DNA]</scope>
    <source>
        <strain evidence="2 3">DS02</strain>
    </source>
</reference>
<dbReference type="Proteomes" id="UP000238350">
    <property type="component" value="Unassembled WGS sequence"/>
</dbReference>
<evidence type="ECO:0000313" key="2">
    <source>
        <dbReference type="EMBL" id="PRT54731.1"/>
    </source>
</evidence>
<keyword evidence="3" id="KW-1185">Reference proteome</keyword>
<accession>A0A2T0FIA1</accession>
<dbReference type="GeneID" id="36516099"/>
<dbReference type="AlphaFoldDB" id="A0A2T0FIA1"/>
<evidence type="ECO:0000256" key="1">
    <source>
        <dbReference type="SAM" id="MobiDB-lite"/>
    </source>
</evidence>